<dbReference type="EnsemblMetazoa" id="G18434.6">
    <property type="protein sequence ID" value="G18434.6:cds"/>
    <property type="gene ID" value="G18434"/>
</dbReference>
<dbReference type="Pfam" id="PF20173">
    <property type="entry name" value="ZnF_RZ-type"/>
    <property type="match status" value="1"/>
</dbReference>
<dbReference type="GO" id="GO:0005737">
    <property type="term" value="C:cytoplasm"/>
    <property type="evidence" value="ECO:0007669"/>
    <property type="project" value="UniProtKB-SubCell"/>
</dbReference>
<evidence type="ECO:0000256" key="9">
    <source>
        <dbReference type="SAM" id="MobiDB-lite"/>
    </source>
</evidence>
<evidence type="ECO:0000256" key="8">
    <source>
        <dbReference type="SAM" id="Coils"/>
    </source>
</evidence>
<comment type="subcellular location">
    <subcellularLocation>
        <location evidence="1">Cytoplasm</location>
    </subcellularLocation>
</comment>
<evidence type="ECO:0000256" key="4">
    <source>
        <dbReference type="ARBA" id="ARBA00022771"/>
    </source>
</evidence>
<dbReference type="GO" id="GO:0004842">
    <property type="term" value="F:ubiquitin-protein transferase activity"/>
    <property type="evidence" value="ECO:0007669"/>
    <property type="project" value="InterPro"/>
</dbReference>
<evidence type="ECO:0000256" key="2">
    <source>
        <dbReference type="ARBA" id="ARBA00022490"/>
    </source>
</evidence>
<feature type="domain" description="RZ-type" evidence="11">
    <location>
        <begin position="3766"/>
        <end position="3846"/>
    </location>
</feature>
<keyword evidence="2" id="KW-0963">Cytoplasm</keyword>
<accession>A0A8W8JC48</accession>
<keyword evidence="3" id="KW-0479">Metal-binding</keyword>
<organism evidence="12 13">
    <name type="scientific">Magallana gigas</name>
    <name type="common">Pacific oyster</name>
    <name type="synonym">Crassostrea gigas</name>
    <dbReference type="NCBI Taxonomy" id="29159"/>
    <lineage>
        <taxon>Eukaryota</taxon>
        <taxon>Metazoa</taxon>
        <taxon>Spiralia</taxon>
        <taxon>Lophotrochozoa</taxon>
        <taxon>Mollusca</taxon>
        <taxon>Bivalvia</taxon>
        <taxon>Autobranchia</taxon>
        <taxon>Pteriomorphia</taxon>
        <taxon>Ostreida</taxon>
        <taxon>Ostreoidea</taxon>
        <taxon>Ostreidae</taxon>
        <taxon>Magallana</taxon>
    </lineage>
</organism>
<keyword evidence="4 7" id="KW-0863">Zinc-finger</keyword>
<dbReference type="PANTHER" id="PTHR22605">
    <property type="entry name" value="RZ-TYPE DOMAIN-CONTAINING PROTEIN"/>
    <property type="match status" value="1"/>
</dbReference>
<evidence type="ECO:0000256" key="5">
    <source>
        <dbReference type="ARBA" id="ARBA00022833"/>
    </source>
</evidence>
<proteinExistence type="predicted"/>
<keyword evidence="8" id="KW-0175">Coiled coil</keyword>
<keyword evidence="5" id="KW-0862">Zinc</keyword>
<evidence type="ECO:0000313" key="12">
    <source>
        <dbReference type="EnsemblMetazoa" id="G18434.6:cds"/>
    </source>
</evidence>
<dbReference type="PANTHER" id="PTHR22605:SF16">
    <property type="entry name" value="E3 UBIQUITIN-PROTEIN LIGASE RNF213"/>
    <property type="match status" value="1"/>
</dbReference>
<dbReference type="InterPro" id="IPR001841">
    <property type="entry name" value="Znf_RING"/>
</dbReference>
<evidence type="ECO:0000256" key="1">
    <source>
        <dbReference type="ARBA" id="ARBA00004496"/>
    </source>
</evidence>
<dbReference type="InterPro" id="IPR003593">
    <property type="entry name" value="AAA+_ATPase"/>
</dbReference>
<evidence type="ECO:0000256" key="7">
    <source>
        <dbReference type="PROSITE-ProRule" id="PRU00175"/>
    </source>
</evidence>
<dbReference type="PROSITE" id="PS50089">
    <property type="entry name" value="ZF_RING_2"/>
    <property type="match status" value="1"/>
</dbReference>
<sequence>MATTIRTMDKLQNCIKTVFGILKEQLMQLSVVSKRDWNEVNDKFKIQEAKCMAILSTGITKRMRDKRTLVSLFHSHMLSLAVLETLSKESDDVKSLLQRSILILDEFIFELGRDFSIYDFALSILNCIEKNELSVEFERKCLKYAREKFETMGTHLRLEFFSKSAEEFQNESLKNMMQEVVMENISEILQDPFSYTILSDGFWYLDSNTELLSKLFSQLWNMNLNASTELSDNEIIYRALSSSIYPKCVEAFILEKVVIAGMDQSARRYLSRSVTLMGLLFQNLLRNTVEIEMLELITAKKDTFLAVAQVFEKYKETSLPLTSSALKNIVLCREKDLKRLQEVKTTVQKLQFFFKEISENSGIRIMEVDERTLENWRSLKIGEVCAIPEESGGFAEYQPNVILFIDLLSKLDFIVKNMFCYNESKTFHTIMKNTAKLHRRSADFQFADVIDTILIPTTDTWDEICIKMKTGSISVREIEKYCFNDFNDDELYDELVSMNRGRKENWIKDRITQLQRFRMFSKTVSVAKLFLRVRDEFDIDGSFENLELIAQSDTKKDISLVDLKMSIEKFNQKLEKITENQKKSIASFTKAKSLVQWMRSALPGGIKDLKIYADLALLSVEGDEHVGRVTHLHSAAIGYSSVIFGDINGEVKMINTWKEVWQNLEKDESLPKKLEESNRVLNWFIEIKEAHGSVEVTSLKQVDAIKDRGIFKVGNSGKAVKNSHQLDLQDVIWLHVPAARYATNDRLEVVREDSNSEQSNSEDEREENGRSLTCLKVEKIELEGEGRDYTLGEMTDLQSRLMLVTGKADAGRESIERFTSIFDNVTRLGKVFLQLQTSGCILFKSWTFEFHCNPNAGSSVMIRTHEHSVVKGTNFLQHDEDSQNAYSNVNEYIRKIADFMESCYEEWIDYIAGKRKVFYPLNFYTVDQMVLLQEEIAKYRNGNQVTQFLGPLLSVVKFHCSLNPDLDDAINKVQENLLAREQTSEMENESEKNTHTDAIREFLQVAEGTGISRKHALRAIQSQEFDIADTDAGLIWCMSNDEKDDEEEYIQDNTSEINTSAAKDTTFGDKLKEFMEELEENMRQQEVAQVILNLDVTWKKFLSCASSSATDFLSIEHLGMILDILYKGENCILKRTLIDPLKCGKPNLIVCPQSEVIPMVLTIYMIDPNIPLPSRNEVLLCTDHTTKEEVDIFFRRALFQSEGDQNERIFCLMNADKLQYDASEQSLKDVTEYIKSASGDYKLVIICSSENEYKSPMISALDKYRAPKIAVAGVGKIKEYLKKKYTPENVFDSAADVDSIGHCVRVVRSEKAGMGKSLHKKRLTEKLQTKNPIGAVEDFPLSVTIPLSQKQIDVVEVSSRILKCTLPNDVLYPRIFHIDIAYGVERYVDSMLFNMLILGSLIDESGYIFHRSETDLYIVETTLPNDKDQESEFESSVQLLNILPSVRCISPEEVLRDNNDSGNDVHVVGFDEKNFQSDEYQRPYHYLMHYENRVGDIPVFNRNIKETDKKQCLQVLTRHCCVENPSWAELRNFIHFLNTQLQDFEKSVYCSAILQQDLPGFPVFVLRFLIQMSKDFSTRSLDISEGREYTDIRIVAENDDESSVSMEDESHYSETDEDIKQFQMRRKWETSAHPYLFFNPDQNTITFIGFNIDRYSRNLVDQQTRMILERDIMSKQLWGALRANNVPLQENFDDLSREQKIERLCRVVGNDFPQDPDETYELTTDNVKKMMAIYMRFRCNIPVIVMGETGCGKTCLIKFLCSLQCPAGVPMNTMTLMKVHGGTTKKHIIEKVKQAESLAESNCREHGKHIITVLFFDEANTTEAVGCIKEIMCDGTIDGQPLALNTNLKLVAACNPYRKHSDEMIDRLERAGLGYHVNSDETDDKLGRIPMRHLVYRVQPLPQSMLPLVWDFGQLDSNVEKLYIIQMVQRCVRNGTLPPVNRRIISILSDILAASQEFMRNQKDECSFVSLRDVERTLKVFGWMYNQTEIFDAMDDVELEEQDDEEDMIQPAASRSQDAKMTKALLLALGVCYHSSLKSREEYREYITDYFASPLELSRGAEEMKREITRCQMAFLQNLKLNDNIAKNLALRENFFMMVVCVELRIPLFLVGKPGSSKSLSKTILDHNMQGRDSDSSLFKSLKQVQLISFQCSPLATADGILKTFNQASSFQKSKDLEKFVSVVVLDEVGLAEDSPRMPLKALHPLLEDGCPDDEEYEDYKKVSFIGISNWALDPAKMNRGILVQREVPDEQDLIESARGICEHDDVYLLIEDLIPRLAQAYLHVFNKACNSDTLFRNNDDVPLENLLKAREFFGLRDFYSLVKMICAVAVENRRSPTPHEVIIAIKRNFGGLEGLDPVQEFGKFLPFILQERPENRGVKTDTALLRECLHYEENKKESRYILLLTENYGALNLLHQLMGNEENTHVIFGSSFPRDQEYIEICRNINRIKVFMETGKTVVLLNLENLYESLYDALNQYYMESGPDRYIDLGLGTHRVKCKVDKKFRLVVVAEKRVVYREFPIPLINRMEKHFLTVEGMLTDVQLRLSHKLEQWAREFSSVADSETIRIEEVFIGYNKDTAAGVVLKAWEICSKNSMEENDSLQHRVLEAAKHILLWGCTPDAVLRLNKTEQEIFAKQYMQVYFKDQCHESLCDFLQFRKKHDGFGGNFIQITTHSKLMSETDKQVIERKLPFLSGKVSLLSLQAFDTEQQFSNQIREISQKGKELLLIQCDTGDENSSLVECARYCVQRELQTNELDLYVIFLVHLSRVSKSFFSGFQTGRWTSVHIDELRLTSLPCIQDLMTKSISAILQESLCSEVNFSEEAEYESAMVANLQERHVNLRTVLFNCIHPALASITEVDDNQERSIKRIKFIFKELNKSNQLTEGRFGYCLIKHIVTILSKHSADSILYNESWIQSEAAMSTSVNKTGTLRASCQRIIEDRVTPLLAKIVAFVDTNNNLSILESSDREVQWLTDLWLGIFSSIDVEILIKIKVPQVMNTGANHLASATFPFSWLIYEAVEQFLLVTSENAIEKSAEELFQETEIGHFVLEHLAIENLKEATRLYMSDFVKMSHKASCFREEMIVCEFLHVCFEEYMAGKEDNFTSRVFCIHKTFRNIKPKLEIFSEVMCFVPQGDGSFYQKVESDIKELDITAVKYLLEVMEPNETSIDTPDGQHQWIENVQKYRPVIERLLHADYDKTSARGRLMLAIRSRWTKIVVLKLFIQNLCINTTREKLMAQTCKILWKIMGDNSNFKEKPSLEKLEKFLKASNLKAMTEFLGKFGKCVSCDKHFDSSPPVLLPCGHRICREECFSIIVQTTDAEKLCPVNRCSQSIPENFDENETPEKQKEQMKLFNDYQERCNKFYMQVVSQLCFENSTPPSDEVMRHLLQLVIHKKTIPQLNMTIIRTRQMTIFETVVDTTPVFRSFLLQLLIRTSEKAVFQHLEEFLRETDTVLQVQNKNHEIELCLLLMQCFEDSLVEQAANLNQDREKEATFVRELLSTVIENLENCTAVIEKLRNVATARYCLQTTAKYLKECYSVKPESNGSVYEEIFQLTTVLCDLSINHIRIYLLTHICRSYGLDLYQLLLKSNVQWLFPTEGRVNERMQECPDYCVVLGNTYKEIRDDVAKLLLVKNNRLSLKITERSASVQIFYLLALLKEIKVRELFCDVEPLPKQFVEALKKEFARKNLQTVQKYLDNVLGDSFAHFCKQLQIQYHRDIRGQGIVILLLHFLLVLKTLPSNELLQPLVLLATNPISLKDSFLPTMPEEVLSGEIKTELQRMEEIANKVHHTVTWYRCPNGHPYAVGDCGNPTQVGQCYHCKAQIGGESRIRDDNAKDTGADFSQPGHILGSAEGRSTQAISERTLSPSSNILLRLLTHMAMLIGANEHSDDVYQLIQPAIPTFTVSDFLWAHLSKDIDTLQVSLDRSLDDIFMFLHSTIHSFLEEDTSYAGITRRVTVLNQYDWFSKEGRSAWETAIDRKFLSRLLQERQELFEKCEEILSNDRSMGSDPILRAVFKKVVDSGSGFSTSNLQSSPHVWQHRTKVTFEHFVQEFYVMKNNELFRNPYFVLEKFLQQECHLRHLRHIPNILQMLRILITKYGKQITREETETMTLQDCVNQFRNDPAQKIVAAGFTSFCELWNALRYMLISIFDANDEMKRFLGRDISIESTNIRAVLPDIRGVGACSRILLEFLIGKQNEFVTACGQSIDPRFSIEKTVTMKSVTAMQLISFNREADIFPVIIANCNYTYMQEENTKLEYDFENIQAVLQDQFLFGKPLIDTSKEFPLMSYKADTSVSMKFNTLVTKILQEALNKAVQSQIAEEFADLPELYVTIGNIDVVVNFLLSVHASGEVLLNSFMVETLQMKTLPSSKASQCCKLSHVQSLWFLLFHEKTKRLHYSEKEAFDSMNSSIQESLPENSVLELDSYLNELSMEKLEILLEQLMECIIFSLNCGEGDIVSFQYSLSESLMVHLENPVYREVDLKTFGREDVEKIPDSILTLHAVEVWKKIHRTVRSRK</sequence>
<dbReference type="FunFam" id="3.40.50.300:FF:000491">
    <property type="entry name" value="E3 ubiquitin-protein ligase RNF213"/>
    <property type="match status" value="1"/>
</dbReference>
<evidence type="ECO:0000259" key="11">
    <source>
        <dbReference type="PROSITE" id="PS51981"/>
    </source>
</evidence>
<dbReference type="Proteomes" id="UP000005408">
    <property type="component" value="Unassembled WGS sequence"/>
</dbReference>
<evidence type="ECO:0000313" key="13">
    <source>
        <dbReference type="Proteomes" id="UP000005408"/>
    </source>
</evidence>
<dbReference type="PROSITE" id="PS51981">
    <property type="entry name" value="ZF_RZ"/>
    <property type="match status" value="1"/>
</dbReference>
<dbReference type="GO" id="GO:0016887">
    <property type="term" value="F:ATP hydrolysis activity"/>
    <property type="evidence" value="ECO:0007669"/>
    <property type="project" value="InterPro"/>
</dbReference>
<dbReference type="InterPro" id="IPR027417">
    <property type="entry name" value="P-loop_NTPase"/>
</dbReference>
<feature type="region of interest" description="Disordered" evidence="9">
    <location>
        <begin position="750"/>
        <end position="769"/>
    </location>
</feature>
<dbReference type="SUPFAM" id="SSF52540">
    <property type="entry name" value="P-loop containing nucleoside triphosphate hydrolases"/>
    <property type="match status" value="2"/>
</dbReference>
<evidence type="ECO:0000259" key="10">
    <source>
        <dbReference type="PROSITE" id="PS50089"/>
    </source>
</evidence>
<dbReference type="InterPro" id="IPR013083">
    <property type="entry name" value="Znf_RING/FYVE/PHD"/>
</dbReference>
<dbReference type="GO" id="GO:0002376">
    <property type="term" value="P:immune system process"/>
    <property type="evidence" value="ECO:0007669"/>
    <property type="project" value="UniProtKB-KW"/>
</dbReference>
<dbReference type="Gene3D" id="3.30.40.10">
    <property type="entry name" value="Zinc/RING finger domain, C3HC4 (zinc finger)"/>
    <property type="match status" value="1"/>
</dbReference>
<keyword evidence="6" id="KW-0391">Immunity</keyword>
<evidence type="ECO:0000256" key="6">
    <source>
        <dbReference type="ARBA" id="ARBA00022859"/>
    </source>
</evidence>
<dbReference type="InterPro" id="IPR031248">
    <property type="entry name" value="RNF213"/>
</dbReference>
<dbReference type="GO" id="GO:0008270">
    <property type="term" value="F:zinc ion binding"/>
    <property type="evidence" value="ECO:0007669"/>
    <property type="project" value="UniProtKB-KW"/>
</dbReference>
<name>A0A8W8JC48_MAGGI</name>
<evidence type="ECO:0000256" key="3">
    <source>
        <dbReference type="ARBA" id="ARBA00022723"/>
    </source>
</evidence>
<dbReference type="Gene3D" id="3.40.50.300">
    <property type="entry name" value="P-loop containing nucleotide triphosphate hydrolases"/>
    <property type="match status" value="1"/>
</dbReference>
<reference evidence="12" key="1">
    <citation type="submission" date="2022-08" db="UniProtKB">
        <authorList>
            <consortium name="EnsemblMetazoa"/>
        </authorList>
    </citation>
    <scope>IDENTIFICATION</scope>
    <source>
        <strain evidence="12">05x7-T-G4-1.051#20</strain>
    </source>
</reference>
<dbReference type="SMART" id="SM00382">
    <property type="entry name" value="AAA"/>
    <property type="match status" value="2"/>
</dbReference>
<feature type="coiled-coil region" evidence="8">
    <location>
        <begin position="1068"/>
        <end position="1095"/>
    </location>
</feature>
<feature type="domain" description="RING-type" evidence="10">
    <location>
        <begin position="3285"/>
        <end position="3329"/>
    </location>
</feature>
<dbReference type="InterPro" id="IPR046439">
    <property type="entry name" value="ZF_RZ_dom"/>
</dbReference>
<keyword evidence="13" id="KW-1185">Reference proteome</keyword>
<protein>
    <submittedName>
        <fullName evidence="12">Uncharacterized protein</fullName>
    </submittedName>
</protein>